<protein>
    <submittedName>
        <fullName evidence="4">Uncharacterized protein</fullName>
    </submittedName>
</protein>
<keyword evidence="5" id="KW-1185">Reference proteome</keyword>
<feature type="region of interest" description="Disordered" evidence="3">
    <location>
        <begin position="528"/>
        <end position="657"/>
    </location>
</feature>
<dbReference type="InterPro" id="IPR001611">
    <property type="entry name" value="Leu-rich_rpt"/>
</dbReference>
<name>A0A9W7B512_9STRA</name>
<dbReference type="Proteomes" id="UP001165085">
    <property type="component" value="Unassembled WGS sequence"/>
</dbReference>
<dbReference type="InterPro" id="IPR032675">
    <property type="entry name" value="LRR_dom_sf"/>
</dbReference>
<dbReference type="PROSITE" id="PS51450">
    <property type="entry name" value="LRR"/>
    <property type="match status" value="2"/>
</dbReference>
<evidence type="ECO:0000256" key="3">
    <source>
        <dbReference type="SAM" id="MobiDB-lite"/>
    </source>
</evidence>
<feature type="compositionally biased region" description="Low complexity" evidence="3">
    <location>
        <begin position="604"/>
        <end position="613"/>
    </location>
</feature>
<dbReference type="SUPFAM" id="SSF52058">
    <property type="entry name" value="L domain-like"/>
    <property type="match status" value="1"/>
</dbReference>
<dbReference type="Pfam" id="PF12799">
    <property type="entry name" value="LRR_4"/>
    <property type="match status" value="1"/>
</dbReference>
<dbReference type="EMBL" id="BRXY01000255">
    <property type="protein sequence ID" value="GMH81217.1"/>
    <property type="molecule type" value="Genomic_DNA"/>
</dbReference>
<feature type="compositionally biased region" description="Low complexity" evidence="3">
    <location>
        <begin position="542"/>
        <end position="553"/>
    </location>
</feature>
<sequence>MHKPHWRPRTEPLSNPAFGPSDPVVAPRGGWMDSDEEGEVGAGGMVAPVLPRDWDGAGVGGGSEEESEEDVRAEPCRLDDEGEKSAPQSPVNEMAFAFGSDFDELVSNTITAHQLQQLTGFDDLTEAQQLSLTNIDTGKTPIDHLGELLPNLVKLRVGVSVVPSFRDLGTKLRNLQVLWLSRCHVNDLSGIFGLPQLEELYLSFNDIKYLEDISMHENIGVLDLEANQIEEFEQVEHLGTCLKLNSLTLSGCPVTTSGVREKSYRRKVVKAIPNLMYLDDIDVEESDRKEILEDVDSCSSSSAEPMSMNMNMNKIQASADLFFSDSKLSHVSWSDRAAEESKFIDEALKTPRKMPSGARPSTAGSARRHKSNRGSNLYNDVNADDGDDGDDDYEASLLKLLRLSEEGGQRRGDKGSARDKNRKTSSSLTHGTDVVFAGGAARGLRKFNGSAAPFSEPRMMGRRTYEMAEKAGFGGGGSDEEVEYEVAGDKSEFKAAINELKSWRLARSKGGWCPDGKRDGSGVLKIREGEGDVSVPSPSPSPSTSRPTTAPNTFNHKIWASPKSPSMATTYTPDRSFLDTPSSSSVGGITPRNLESRGGEEDVSVSVDVGVGSMMWNRNRERGDSRGDSRGESRGSEVSGSQNIMLFAPSTPGSSTRDAGVVGEANKMDNLVLIEMLKKKPKDVEQMKTRNSFRKFFRGMSQSRLQGLLRAAYQDTMDEEQCEAKVKKRVSLMEGWIN</sequence>
<dbReference type="PANTHER" id="PTHR22708">
    <property type="entry name" value="LEUCINE-RICH REPEAT-CONTAINING PROTEIN 56"/>
    <property type="match status" value="1"/>
</dbReference>
<gene>
    <name evidence="4" type="ORF">TrST_g11776</name>
</gene>
<evidence type="ECO:0000313" key="4">
    <source>
        <dbReference type="EMBL" id="GMH81217.1"/>
    </source>
</evidence>
<keyword evidence="1" id="KW-0433">Leucine-rich repeat</keyword>
<feature type="compositionally biased region" description="Polar residues" evidence="3">
    <location>
        <begin position="563"/>
        <end position="587"/>
    </location>
</feature>
<proteinExistence type="predicted"/>
<feature type="region of interest" description="Disordered" evidence="3">
    <location>
        <begin position="404"/>
        <end position="431"/>
    </location>
</feature>
<evidence type="ECO:0000256" key="2">
    <source>
        <dbReference type="ARBA" id="ARBA00022737"/>
    </source>
</evidence>
<dbReference type="Gene3D" id="3.80.10.10">
    <property type="entry name" value="Ribonuclease Inhibitor"/>
    <property type="match status" value="1"/>
</dbReference>
<dbReference type="SMART" id="SM00365">
    <property type="entry name" value="LRR_SD22"/>
    <property type="match status" value="2"/>
</dbReference>
<feature type="region of interest" description="Disordered" evidence="3">
    <location>
        <begin position="345"/>
        <end position="390"/>
    </location>
</feature>
<dbReference type="AlphaFoldDB" id="A0A9W7B512"/>
<dbReference type="InterPro" id="IPR040091">
    <property type="entry name" value="LRRC56"/>
</dbReference>
<dbReference type="OrthoDB" id="201275at2759"/>
<accession>A0A9W7B512</accession>
<feature type="compositionally biased region" description="Basic and acidic residues" evidence="3">
    <location>
        <begin position="404"/>
        <end position="419"/>
    </location>
</feature>
<dbReference type="InterPro" id="IPR025875">
    <property type="entry name" value="Leu-rich_rpt_4"/>
</dbReference>
<comment type="caution">
    <text evidence="4">The sequence shown here is derived from an EMBL/GenBank/DDBJ whole genome shotgun (WGS) entry which is preliminary data.</text>
</comment>
<reference evidence="5" key="1">
    <citation type="journal article" date="2023" name="Commun. Biol.">
        <title>Genome analysis of Parmales, the sister group of diatoms, reveals the evolutionary specialization of diatoms from phago-mixotrophs to photoautotrophs.</title>
        <authorList>
            <person name="Ban H."/>
            <person name="Sato S."/>
            <person name="Yoshikawa S."/>
            <person name="Yamada K."/>
            <person name="Nakamura Y."/>
            <person name="Ichinomiya M."/>
            <person name="Sato N."/>
            <person name="Blanc-Mathieu R."/>
            <person name="Endo H."/>
            <person name="Kuwata A."/>
            <person name="Ogata H."/>
        </authorList>
    </citation>
    <scope>NUCLEOTIDE SEQUENCE [LARGE SCALE GENOMIC DNA]</scope>
    <source>
        <strain evidence="5">NIES 3701</strain>
    </source>
</reference>
<evidence type="ECO:0000313" key="5">
    <source>
        <dbReference type="Proteomes" id="UP001165085"/>
    </source>
</evidence>
<organism evidence="4 5">
    <name type="scientific">Triparma strigata</name>
    <dbReference type="NCBI Taxonomy" id="1606541"/>
    <lineage>
        <taxon>Eukaryota</taxon>
        <taxon>Sar</taxon>
        <taxon>Stramenopiles</taxon>
        <taxon>Ochrophyta</taxon>
        <taxon>Bolidophyceae</taxon>
        <taxon>Parmales</taxon>
        <taxon>Triparmaceae</taxon>
        <taxon>Triparma</taxon>
    </lineage>
</organism>
<keyword evidence="2" id="KW-0677">Repeat</keyword>
<feature type="region of interest" description="Disordered" evidence="3">
    <location>
        <begin position="1"/>
        <end position="90"/>
    </location>
</feature>
<evidence type="ECO:0000256" key="1">
    <source>
        <dbReference type="ARBA" id="ARBA00022614"/>
    </source>
</evidence>
<dbReference type="PANTHER" id="PTHR22708:SF0">
    <property type="entry name" value="LEUCINE-RICH REPEAT-CONTAINING PROTEIN 56"/>
    <property type="match status" value="1"/>
</dbReference>
<feature type="compositionally biased region" description="Basic and acidic residues" evidence="3">
    <location>
        <begin position="70"/>
        <end position="79"/>
    </location>
</feature>
<feature type="compositionally biased region" description="Basic and acidic residues" evidence="3">
    <location>
        <begin position="618"/>
        <end position="635"/>
    </location>
</feature>